<keyword evidence="3" id="KW-1185">Reference proteome</keyword>
<reference evidence="2 3" key="1">
    <citation type="submission" date="2018-06" db="EMBL/GenBank/DDBJ databases">
        <title>Genomic Encyclopedia of Type Strains, Phase IV (KMG-IV): sequencing the most valuable type-strain genomes for metagenomic binning, comparative biology and taxonomic classification.</title>
        <authorList>
            <person name="Goeker M."/>
        </authorList>
    </citation>
    <scope>NUCLEOTIDE SEQUENCE [LARGE SCALE GENOMIC DNA]</scope>
    <source>
        <strain evidence="2 3">DSM 44599</strain>
    </source>
</reference>
<evidence type="ECO:0000313" key="3">
    <source>
        <dbReference type="Proteomes" id="UP000252586"/>
    </source>
</evidence>
<keyword evidence="1" id="KW-0472">Membrane</keyword>
<dbReference type="Proteomes" id="UP000252586">
    <property type="component" value="Unassembled WGS sequence"/>
</dbReference>
<dbReference type="AlphaFoldDB" id="A0A366CW60"/>
<proteinExistence type="predicted"/>
<keyword evidence="1" id="KW-1133">Transmembrane helix</keyword>
<dbReference type="RefSeq" id="WP_147266022.1">
    <property type="nucleotide sequence ID" value="NZ_QNRE01000025.1"/>
</dbReference>
<feature type="transmembrane region" description="Helical" evidence="1">
    <location>
        <begin position="100"/>
        <end position="119"/>
    </location>
</feature>
<evidence type="ECO:0000313" key="2">
    <source>
        <dbReference type="EMBL" id="RBO82060.1"/>
    </source>
</evidence>
<protein>
    <submittedName>
        <fullName evidence="2">Uncharacterized protein</fullName>
    </submittedName>
</protein>
<sequence>MTRPTNVVNLVREQVLEQIESRIAAVVSAAEADARRRLETFLADLPRPGEEPPDPRADARERATRTALQGALATVVVAVLLAAGTVIAGDGFDFTSGGDWKAVAGAALAAAIAAGTAYVQRLVAPPGGGR</sequence>
<evidence type="ECO:0000256" key="1">
    <source>
        <dbReference type="SAM" id="Phobius"/>
    </source>
</evidence>
<dbReference type="EMBL" id="QNRE01000025">
    <property type="protein sequence ID" value="RBO82060.1"/>
    <property type="molecule type" value="Genomic_DNA"/>
</dbReference>
<gene>
    <name evidence="2" type="ORF">DFR74_12515</name>
</gene>
<keyword evidence="1" id="KW-0812">Transmembrane</keyword>
<comment type="caution">
    <text evidence="2">The sequence shown here is derived from an EMBL/GenBank/DDBJ whole genome shotgun (WGS) entry which is preliminary data.</text>
</comment>
<dbReference type="STRING" id="1210090.GCA_001613185_02427"/>
<feature type="transmembrane region" description="Helical" evidence="1">
    <location>
        <begin position="66"/>
        <end position="88"/>
    </location>
</feature>
<accession>A0A366CW60</accession>
<organism evidence="2 3">
    <name type="scientific">Nocardia puris</name>
    <dbReference type="NCBI Taxonomy" id="208602"/>
    <lineage>
        <taxon>Bacteria</taxon>
        <taxon>Bacillati</taxon>
        <taxon>Actinomycetota</taxon>
        <taxon>Actinomycetes</taxon>
        <taxon>Mycobacteriales</taxon>
        <taxon>Nocardiaceae</taxon>
        <taxon>Nocardia</taxon>
    </lineage>
</organism>
<name>A0A366CW60_9NOCA</name>